<proteinExistence type="predicted"/>
<name>A0A974C0M2_XENLA</name>
<sequence length="87" mass="10110">MWSTLLCVKCPTTGLYVGKTGHTLHQRMSSHRSNINCGKTDFPVVAHFCSNNHSIDDLQVIVLMSNFKTQQEQKEWEYKFMQKFNTI</sequence>
<dbReference type="AlphaFoldDB" id="A0A974C0M2"/>
<gene>
    <name evidence="2" type="ORF">XELAEV_18045238mg</name>
</gene>
<dbReference type="EMBL" id="CM004482">
    <property type="protein sequence ID" value="OCT64137.1"/>
    <property type="molecule type" value="Genomic_DNA"/>
</dbReference>
<reference evidence="3" key="1">
    <citation type="journal article" date="2016" name="Nature">
        <title>Genome evolution in the allotetraploid frog Xenopus laevis.</title>
        <authorList>
            <person name="Session A.M."/>
            <person name="Uno Y."/>
            <person name="Kwon T."/>
            <person name="Chapman J.A."/>
            <person name="Toyoda A."/>
            <person name="Takahashi S."/>
            <person name="Fukui A."/>
            <person name="Hikosaka A."/>
            <person name="Suzuki A."/>
            <person name="Kondo M."/>
            <person name="van Heeringen S.J."/>
            <person name="Quigley I."/>
            <person name="Heinz S."/>
            <person name="Ogino H."/>
            <person name="Ochi H."/>
            <person name="Hellsten U."/>
            <person name="Lyons J.B."/>
            <person name="Simakov O."/>
            <person name="Putnam N."/>
            <person name="Stites J."/>
            <person name="Kuroki Y."/>
            <person name="Tanaka T."/>
            <person name="Michiue T."/>
            <person name="Watanabe M."/>
            <person name="Bogdanovic O."/>
            <person name="Lister R."/>
            <person name="Georgiou G."/>
            <person name="Paranjpe S.S."/>
            <person name="van Kruijsbergen I."/>
            <person name="Shu S."/>
            <person name="Carlson J."/>
            <person name="Kinoshita T."/>
            <person name="Ohta Y."/>
            <person name="Mawaribuchi S."/>
            <person name="Jenkins J."/>
            <person name="Grimwood J."/>
            <person name="Schmutz J."/>
            <person name="Mitros T."/>
            <person name="Mozaffari S.V."/>
            <person name="Suzuki Y."/>
            <person name="Haramoto Y."/>
            <person name="Yamamoto T.S."/>
            <person name="Takagi C."/>
            <person name="Heald R."/>
            <person name="Miller K."/>
            <person name="Haudenschild C."/>
            <person name="Kitzman J."/>
            <person name="Nakayama T."/>
            <person name="Izutsu Y."/>
            <person name="Robert J."/>
            <person name="Fortriede J."/>
            <person name="Burns K."/>
            <person name="Lotay V."/>
            <person name="Karimi K."/>
            <person name="Yasuoka Y."/>
            <person name="Dichmann D.S."/>
            <person name="Flajnik M.F."/>
            <person name="Houston D.W."/>
            <person name="Shendure J."/>
            <person name="DuPasquier L."/>
            <person name="Vize P.D."/>
            <person name="Zorn A.M."/>
            <person name="Ito M."/>
            <person name="Marcotte E.M."/>
            <person name="Wallingford J.B."/>
            <person name="Ito Y."/>
            <person name="Asashima M."/>
            <person name="Ueno N."/>
            <person name="Matsuda Y."/>
            <person name="Veenstra G.J."/>
            <person name="Fujiyama A."/>
            <person name="Harland R.M."/>
            <person name="Taira M."/>
            <person name="Rokhsar D.S."/>
        </authorList>
    </citation>
    <scope>NUCLEOTIDE SEQUENCE [LARGE SCALE GENOMIC DNA]</scope>
    <source>
        <strain evidence="3">J</strain>
    </source>
</reference>
<feature type="domain" description="GIY-YIG" evidence="1">
    <location>
        <begin position="10"/>
        <end position="86"/>
    </location>
</feature>
<dbReference type="Pfam" id="PF01541">
    <property type="entry name" value="GIY-YIG"/>
    <property type="match status" value="1"/>
</dbReference>
<protein>
    <recommendedName>
        <fullName evidence="1">GIY-YIG domain-containing protein</fullName>
    </recommendedName>
</protein>
<dbReference type="SUPFAM" id="SSF82771">
    <property type="entry name" value="GIY-YIG endonuclease"/>
    <property type="match status" value="1"/>
</dbReference>
<dbReference type="Proteomes" id="UP000694892">
    <property type="component" value="Chromosome 9_10L"/>
</dbReference>
<accession>A0A974C0M2</accession>
<evidence type="ECO:0000259" key="1">
    <source>
        <dbReference type="Pfam" id="PF01541"/>
    </source>
</evidence>
<organism evidence="2 3">
    <name type="scientific">Xenopus laevis</name>
    <name type="common">African clawed frog</name>
    <dbReference type="NCBI Taxonomy" id="8355"/>
    <lineage>
        <taxon>Eukaryota</taxon>
        <taxon>Metazoa</taxon>
        <taxon>Chordata</taxon>
        <taxon>Craniata</taxon>
        <taxon>Vertebrata</taxon>
        <taxon>Euteleostomi</taxon>
        <taxon>Amphibia</taxon>
        <taxon>Batrachia</taxon>
        <taxon>Anura</taxon>
        <taxon>Pipoidea</taxon>
        <taxon>Pipidae</taxon>
        <taxon>Xenopodinae</taxon>
        <taxon>Xenopus</taxon>
        <taxon>Xenopus</taxon>
    </lineage>
</organism>
<evidence type="ECO:0000313" key="2">
    <source>
        <dbReference type="EMBL" id="OCT64137.1"/>
    </source>
</evidence>
<dbReference type="InterPro" id="IPR035901">
    <property type="entry name" value="GIY-YIG_endonuc_sf"/>
</dbReference>
<evidence type="ECO:0000313" key="3">
    <source>
        <dbReference type="Proteomes" id="UP000694892"/>
    </source>
</evidence>
<dbReference type="InterPro" id="IPR000305">
    <property type="entry name" value="GIY-YIG_endonuc"/>
</dbReference>